<evidence type="ECO:0000313" key="3">
    <source>
        <dbReference type="Proteomes" id="UP001237156"/>
    </source>
</evidence>
<sequence length="84" mass="8889">MAGKSRSTLMRALASVFLAARVSAALQAFALAAAQAGRRRARQRLGGFAIGFGNEFVAHDVKFLSSNGGIGKTGYCHCFLAIWL</sequence>
<feature type="signal peptide" evidence="1">
    <location>
        <begin position="1"/>
        <end position="24"/>
    </location>
</feature>
<proteinExistence type="predicted"/>
<organism evidence="2 3">
    <name type="scientific">Ottowia cancrivicina</name>
    <dbReference type="NCBI Taxonomy" id="3040346"/>
    <lineage>
        <taxon>Bacteria</taxon>
        <taxon>Pseudomonadati</taxon>
        <taxon>Pseudomonadota</taxon>
        <taxon>Betaproteobacteria</taxon>
        <taxon>Burkholderiales</taxon>
        <taxon>Comamonadaceae</taxon>
        <taxon>Ottowia</taxon>
    </lineage>
</organism>
<accession>A0AAW6RJL7</accession>
<dbReference type="Proteomes" id="UP001237156">
    <property type="component" value="Unassembled WGS sequence"/>
</dbReference>
<evidence type="ECO:0008006" key="4">
    <source>
        <dbReference type="Google" id="ProtNLM"/>
    </source>
</evidence>
<dbReference type="AlphaFoldDB" id="A0AAW6RJL7"/>
<protein>
    <recommendedName>
        <fullName evidence="4">Secreted protein</fullName>
    </recommendedName>
</protein>
<feature type="chain" id="PRO_5043879826" description="Secreted protein" evidence="1">
    <location>
        <begin position="25"/>
        <end position="84"/>
    </location>
</feature>
<gene>
    <name evidence="2" type="ORF">QB898_03980</name>
</gene>
<evidence type="ECO:0000313" key="2">
    <source>
        <dbReference type="EMBL" id="MDG9698887.1"/>
    </source>
</evidence>
<evidence type="ECO:0000256" key="1">
    <source>
        <dbReference type="SAM" id="SignalP"/>
    </source>
</evidence>
<dbReference type="EMBL" id="JARVII010000005">
    <property type="protein sequence ID" value="MDG9698887.1"/>
    <property type="molecule type" value="Genomic_DNA"/>
</dbReference>
<keyword evidence="3" id="KW-1185">Reference proteome</keyword>
<comment type="caution">
    <text evidence="2">The sequence shown here is derived from an EMBL/GenBank/DDBJ whole genome shotgun (WGS) entry which is preliminary data.</text>
</comment>
<reference evidence="2 3" key="1">
    <citation type="submission" date="2023-04" db="EMBL/GenBank/DDBJ databases">
        <title>Ottowia paracancer sp. nov., isolated from human stomach.</title>
        <authorList>
            <person name="Song Y."/>
        </authorList>
    </citation>
    <scope>NUCLEOTIDE SEQUENCE [LARGE SCALE GENOMIC DNA]</scope>
    <source>
        <strain evidence="2 3">10c7w1</strain>
    </source>
</reference>
<keyword evidence="1" id="KW-0732">Signal</keyword>
<name>A0AAW6RJL7_9BURK</name>